<evidence type="ECO:0000259" key="1">
    <source>
        <dbReference type="Pfam" id="PF13976"/>
    </source>
</evidence>
<evidence type="ECO:0000313" key="3">
    <source>
        <dbReference type="Proteomes" id="UP001151760"/>
    </source>
</evidence>
<sequence>MTGNRRLFTLYKAFDGGHVIFGSNLKGKVIGGVIFTKVDCTISKISKMLANDHRRNGLYTCKLGDNSKQQIYLASMVDDSMLWHRRLHHANMWLVQNLASNELVRNLPKLSFKRHFCDTCGLGSQGNENNRTRNEVSTSRVLDLFGPPPNQSYGGNFYSLMIVDDHSNYTWVVFVESKDDVVEKFKILCKRLENLHDCSIVSISLPEPKSSPSVEDDRIIEPIVQNLVRYPSLEANATDPARRLSGLDYNNEALPYVRVMKTLFEYLKNKHPNDVSQMIEVEKVSPCAHLLPWNLLNSRMLHLKLNLACNLYYSMSHRRRWMSRRSSRSPTINSLTPLDVAAHEPVVGFIKNPDGHGNVKTFGGRVSTRDVFGSRSSLKNTPSSDAMERMVQAQVDAQLEIKVAERAADVVAEQDAQIEAKVAAHVSNYEKAQMKWINKLELLLGRELPPPLGQSSN</sequence>
<comment type="caution">
    <text evidence="2">The sequence shown here is derived from an EMBL/GenBank/DDBJ whole genome shotgun (WGS) entry which is preliminary data.</text>
</comment>
<reference evidence="2" key="2">
    <citation type="submission" date="2022-01" db="EMBL/GenBank/DDBJ databases">
        <authorList>
            <person name="Yamashiro T."/>
            <person name="Shiraishi A."/>
            <person name="Satake H."/>
            <person name="Nakayama K."/>
        </authorList>
    </citation>
    <scope>NUCLEOTIDE SEQUENCE</scope>
</reference>
<dbReference type="Pfam" id="PF13976">
    <property type="entry name" value="gag_pre-integrs"/>
    <property type="match status" value="1"/>
</dbReference>
<gene>
    <name evidence="2" type="ORF">Tco_1016791</name>
</gene>
<dbReference type="PANTHER" id="PTHR42648:SF32">
    <property type="entry name" value="RIBONUCLEASE H-LIKE DOMAIN, GAG-PRE-INTEGRASE DOMAIN PROTEIN-RELATED"/>
    <property type="match status" value="1"/>
</dbReference>
<dbReference type="InterPro" id="IPR039537">
    <property type="entry name" value="Retrotran_Ty1/copia-like"/>
</dbReference>
<organism evidence="2 3">
    <name type="scientific">Tanacetum coccineum</name>
    <dbReference type="NCBI Taxonomy" id="301880"/>
    <lineage>
        <taxon>Eukaryota</taxon>
        <taxon>Viridiplantae</taxon>
        <taxon>Streptophyta</taxon>
        <taxon>Embryophyta</taxon>
        <taxon>Tracheophyta</taxon>
        <taxon>Spermatophyta</taxon>
        <taxon>Magnoliopsida</taxon>
        <taxon>eudicotyledons</taxon>
        <taxon>Gunneridae</taxon>
        <taxon>Pentapetalae</taxon>
        <taxon>asterids</taxon>
        <taxon>campanulids</taxon>
        <taxon>Asterales</taxon>
        <taxon>Asteraceae</taxon>
        <taxon>Asteroideae</taxon>
        <taxon>Anthemideae</taxon>
        <taxon>Anthemidinae</taxon>
        <taxon>Tanacetum</taxon>
    </lineage>
</organism>
<evidence type="ECO:0000313" key="2">
    <source>
        <dbReference type="EMBL" id="GJT65311.1"/>
    </source>
</evidence>
<accession>A0ABQ5FPS6</accession>
<feature type="domain" description="GAG-pre-integrase" evidence="1">
    <location>
        <begin position="57"/>
        <end position="124"/>
    </location>
</feature>
<proteinExistence type="predicted"/>
<dbReference type="Proteomes" id="UP001151760">
    <property type="component" value="Unassembled WGS sequence"/>
</dbReference>
<dbReference type="EMBL" id="BQNB010017622">
    <property type="protein sequence ID" value="GJT65311.1"/>
    <property type="molecule type" value="Genomic_DNA"/>
</dbReference>
<keyword evidence="3" id="KW-1185">Reference proteome</keyword>
<name>A0ABQ5FPS6_9ASTR</name>
<dbReference type="InterPro" id="IPR025724">
    <property type="entry name" value="GAG-pre-integrase_dom"/>
</dbReference>
<reference evidence="2" key="1">
    <citation type="journal article" date="2022" name="Int. J. Mol. Sci.">
        <title>Draft Genome of Tanacetum Coccineum: Genomic Comparison of Closely Related Tanacetum-Family Plants.</title>
        <authorList>
            <person name="Yamashiro T."/>
            <person name="Shiraishi A."/>
            <person name="Nakayama K."/>
            <person name="Satake H."/>
        </authorList>
    </citation>
    <scope>NUCLEOTIDE SEQUENCE</scope>
</reference>
<dbReference type="PANTHER" id="PTHR42648">
    <property type="entry name" value="TRANSPOSASE, PUTATIVE-RELATED"/>
    <property type="match status" value="1"/>
</dbReference>
<protein>
    <submittedName>
        <fullName evidence="2">Retrovirus-related pol polyprotein from transposon TNT 1-94</fullName>
    </submittedName>
</protein>